<keyword evidence="10" id="KW-1185">Reference proteome</keyword>
<dbReference type="InterPro" id="IPR051415">
    <property type="entry name" value="LAAT-1"/>
</dbReference>
<dbReference type="GO" id="GO:0015174">
    <property type="term" value="F:basic amino acid transmembrane transporter activity"/>
    <property type="evidence" value="ECO:0007669"/>
    <property type="project" value="UniProtKB-ARBA"/>
</dbReference>
<keyword evidence="3 8" id="KW-1133">Transmembrane helix</keyword>
<dbReference type="SMART" id="SM00679">
    <property type="entry name" value="CTNS"/>
    <property type="match status" value="2"/>
</dbReference>
<feature type="transmembrane region" description="Helical" evidence="8">
    <location>
        <begin position="182"/>
        <end position="202"/>
    </location>
</feature>
<proteinExistence type="inferred from homology"/>
<dbReference type="RefSeq" id="XP_033602244.1">
    <property type="nucleotide sequence ID" value="XM_033746762.1"/>
</dbReference>
<keyword evidence="2 8" id="KW-0812">Transmembrane</keyword>
<evidence type="ECO:0000256" key="8">
    <source>
        <dbReference type="SAM" id="Phobius"/>
    </source>
</evidence>
<feature type="transmembrane region" description="Helical" evidence="8">
    <location>
        <begin position="81"/>
        <end position="104"/>
    </location>
</feature>
<organism evidence="9 10">
    <name type="scientific">Pseudovirgaria hyperparasitica</name>
    <dbReference type="NCBI Taxonomy" id="470096"/>
    <lineage>
        <taxon>Eukaryota</taxon>
        <taxon>Fungi</taxon>
        <taxon>Dikarya</taxon>
        <taxon>Ascomycota</taxon>
        <taxon>Pezizomycotina</taxon>
        <taxon>Dothideomycetes</taxon>
        <taxon>Dothideomycetes incertae sedis</taxon>
        <taxon>Acrospermales</taxon>
        <taxon>Acrospermaceae</taxon>
        <taxon>Pseudovirgaria</taxon>
    </lineage>
</organism>
<dbReference type="EMBL" id="ML996569">
    <property type="protein sequence ID" value="KAF2759793.1"/>
    <property type="molecule type" value="Genomic_DNA"/>
</dbReference>
<evidence type="ECO:0000256" key="4">
    <source>
        <dbReference type="ARBA" id="ARBA00023136"/>
    </source>
</evidence>
<comment type="subcellular location">
    <subcellularLocation>
        <location evidence="1">Membrane</location>
        <topology evidence="1">Multi-pass membrane protein</topology>
    </subcellularLocation>
</comment>
<feature type="transmembrane region" description="Helical" evidence="8">
    <location>
        <begin position="54"/>
        <end position="75"/>
    </location>
</feature>
<evidence type="ECO:0000256" key="2">
    <source>
        <dbReference type="ARBA" id="ARBA00022692"/>
    </source>
</evidence>
<dbReference type="OrthoDB" id="8048523at2759"/>
<accession>A0A6A6WAU4</accession>
<dbReference type="PANTHER" id="PTHR16201">
    <property type="entry name" value="SEVEN TRANSMEMBRANE PROTEIN 1-RELATED"/>
    <property type="match status" value="1"/>
</dbReference>
<evidence type="ECO:0000313" key="9">
    <source>
        <dbReference type="EMBL" id="KAF2759793.1"/>
    </source>
</evidence>
<name>A0A6A6WAU4_9PEZI</name>
<dbReference type="FunFam" id="1.20.1280.290:FF:000009">
    <property type="entry name" value="PQ loop repeat family protein"/>
    <property type="match status" value="1"/>
</dbReference>
<gene>
    <name evidence="9" type="ORF">EJ05DRAFT_498990</name>
</gene>
<evidence type="ECO:0000313" key="10">
    <source>
        <dbReference type="Proteomes" id="UP000799437"/>
    </source>
</evidence>
<feature type="region of interest" description="Disordered" evidence="7">
    <location>
        <begin position="114"/>
        <end position="157"/>
    </location>
</feature>
<dbReference type="GO" id="GO:0034486">
    <property type="term" value="P:vacuolar transmembrane transport"/>
    <property type="evidence" value="ECO:0007669"/>
    <property type="project" value="UniProtKB-ARBA"/>
</dbReference>
<evidence type="ECO:0000256" key="1">
    <source>
        <dbReference type="ARBA" id="ARBA00004141"/>
    </source>
</evidence>
<dbReference type="Pfam" id="PF04193">
    <property type="entry name" value="PQ-loop"/>
    <property type="match status" value="2"/>
</dbReference>
<comment type="catalytic activity">
    <reaction evidence="6">
        <text>L-histidine(out) + L-arginine(in) = L-histidine(in) + L-arginine(out)</text>
        <dbReference type="Rhea" id="RHEA:71063"/>
        <dbReference type="ChEBI" id="CHEBI:32682"/>
        <dbReference type="ChEBI" id="CHEBI:57595"/>
    </reaction>
</comment>
<dbReference type="AlphaFoldDB" id="A0A6A6WAU4"/>
<dbReference type="Proteomes" id="UP000799437">
    <property type="component" value="Unassembled WGS sequence"/>
</dbReference>
<evidence type="ECO:0000256" key="5">
    <source>
        <dbReference type="ARBA" id="ARBA00038039"/>
    </source>
</evidence>
<evidence type="ECO:0000256" key="7">
    <source>
        <dbReference type="SAM" id="MobiDB-lite"/>
    </source>
</evidence>
<dbReference type="PANTHER" id="PTHR16201:SF44">
    <property type="entry name" value="SEVEN TRANSMEMBRANE PROTEIN 1"/>
    <property type="match status" value="1"/>
</dbReference>
<keyword evidence="4 8" id="KW-0472">Membrane</keyword>
<sequence>MMAMSLAAAAQDIHLTAPEALSGIFGSISLVCWIFVLVPQLIENYKQGSAEAVSLAFIVVWFVGDIANLIGAIWAGLVPTVILIAVYFCFSDLALITQCVYYNVKNARKERKLSTRSNGTYDSEDEPLLSRRDSDNTGLPGSHRRKSSAASRLHRESVNRRDSLASIVEEETGGREWLKNTLCVVGILTVGTGAWAIAWSSGVWKPVPVVTDPQPMPIGAEILGYGSAVCYLGARIPQIIKNYRDKSCEGLSLLFFMLSLTGNLTYGAGILFHSTDKEYFLTNLPWLIGSLGTMVEDVTIFAQFRIYGDQSPFAVE</sequence>
<reference evidence="9" key="1">
    <citation type="journal article" date="2020" name="Stud. Mycol.">
        <title>101 Dothideomycetes genomes: a test case for predicting lifestyles and emergence of pathogens.</title>
        <authorList>
            <person name="Haridas S."/>
            <person name="Albert R."/>
            <person name="Binder M."/>
            <person name="Bloem J."/>
            <person name="Labutti K."/>
            <person name="Salamov A."/>
            <person name="Andreopoulos B."/>
            <person name="Baker S."/>
            <person name="Barry K."/>
            <person name="Bills G."/>
            <person name="Bluhm B."/>
            <person name="Cannon C."/>
            <person name="Castanera R."/>
            <person name="Culley D."/>
            <person name="Daum C."/>
            <person name="Ezra D."/>
            <person name="Gonzalez J."/>
            <person name="Henrissat B."/>
            <person name="Kuo A."/>
            <person name="Liang C."/>
            <person name="Lipzen A."/>
            <person name="Lutzoni F."/>
            <person name="Magnuson J."/>
            <person name="Mondo S."/>
            <person name="Nolan M."/>
            <person name="Ohm R."/>
            <person name="Pangilinan J."/>
            <person name="Park H.-J."/>
            <person name="Ramirez L."/>
            <person name="Alfaro M."/>
            <person name="Sun H."/>
            <person name="Tritt A."/>
            <person name="Yoshinaga Y."/>
            <person name="Zwiers L.-H."/>
            <person name="Turgeon B."/>
            <person name="Goodwin S."/>
            <person name="Spatafora J."/>
            <person name="Crous P."/>
            <person name="Grigoriev I."/>
        </authorList>
    </citation>
    <scope>NUCLEOTIDE SEQUENCE</scope>
    <source>
        <strain evidence="9">CBS 121739</strain>
    </source>
</reference>
<protein>
    <submittedName>
        <fullName evidence="9">Vacuolar membrane PQ loop repeat protein</fullName>
    </submittedName>
</protein>
<evidence type="ECO:0000256" key="6">
    <source>
        <dbReference type="ARBA" id="ARBA00050768"/>
    </source>
</evidence>
<feature type="transmembrane region" description="Helical" evidence="8">
    <location>
        <begin position="222"/>
        <end position="240"/>
    </location>
</feature>
<dbReference type="FunFam" id="1.20.1280.290:FF:000012">
    <property type="entry name" value="Vacuolar membrane PQ loop repeat protein"/>
    <property type="match status" value="1"/>
</dbReference>
<comment type="similarity">
    <text evidence="5">Belongs to the laat-1 family.</text>
</comment>
<dbReference type="InterPro" id="IPR006603">
    <property type="entry name" value="PQ-loop_rpt"/>
</dbReference>
<dbReference type="GO" id="GO:0098852">
    <property type="term" value="C:lytic vacuole membrane"/>
    <property type="evidence" value="ECO:0007669"/>
    <property type="project" value="UniProtKB-ARBA"/>
</dbReference>
<dbReference type="Gene3D" id="1.20.1280.290">
    <property type="match status" value="2"/>
</dbReference>
<feature type="transmembrane region" description="Helical" evidence="8">
    <location>
        <begin position="20"/>
        <end position="42"/>
    </location>
</feature>
<evidence type="ECO:0000256" key="3">
    <source>
        <dbReference type="ARBA" id="ARBA00022989"/>
    </source>
</evidence>
<dbReference type="GeneID" id="54487816"/>
<feature type="transmembrane region" description="Helical" evidence="8">
    <location>
        <begin position="252"/>
        <end position="272"/>
    </location>
</feature>